<dbReference type="InterPro" id="IPR001077">
    <property type="entry name" value="COMT_C"/>
</dbReference>
<protein>
    <submittedName>
        <fullName evidence="6">S-adenosyl-L-methionine-dependent methyltransferase</fullName>
    </submittedName>
</protein>
<keyword evidence="3" id="KW-0949">S-adenosyl-L-methionine</keyword>
<name>A0A6A6U6L0_9PEZI</name>
<dbReference type="PANTHER" id="PTHR43712">
    <property type="entry name" value="PUTATIVE (AFU_ORTHOLOGUE AFUA_4G14580)-RELATED"/>
    <property type="match status" value="1"/>
</dbReference>
<evidence type="ECO:0000313" key="6">
    <source>
        <dbReference type="EMBL" id="KAF2667221.1"/>
    </source>
</evidence>
<dbReference type="PROSITE" id="PS51683">
    <property type="entry name" value="SAM_OMT_II"/>
    <property type="match status" value="1"/>
</dbReference>
<dbReference type="InterPro" id="IPR029063">
    <property type="entry name" value="SAM-dependent_MTases_sf"/>
</dbReference>
<dbReference type="InterPro" id="IPR036388">
    <property type="entry name" value="WH-like_DNA-bd_sf"/>
</dbReference>
<dbReference type="Proteomes" id="UP000799302">
    <property type="component" value="Unassembled WGS sequence"/>
</dbReference>
<dbReference type="InterPro" id="IPR016461">
    <property type="entry name" value="COMT-like"/>
</dbReference>
<evidence type="ECO:0000259" key="4">
    <source>
        <dbReference type="Pfam" id="PF00891"/>
    </source>
</evidence>
<dbReference type="Pfam" id="PF08100">
    <property type="entry name" value="Dimerisation"/>
    <property type="match status" value="1"/>
</dbReference>
<dbReference type="GO" id="GO:0008171">
    <property type="term" value="F:O-methyltransferase activity"/>
    <property type="evidence" value="ECO:0007669"/>
    <property type="project" value="InterPro"/>
</dbReference>
<dbReference type="PANTHER" id="PTHR43712:SF4">
    <property type="entry name" value="O-METHYLTRANSFERASE DOMAIN-CONTAINING PROTEIN"/>
    <property type="match status" value="1"/>
</dbReference>
<dbReference type="AlphaFoldDB" id="A0A6A6U6L0"/>
<dbReference type="Gene3D" id="1.10.10.10">
    <property type="entry name" value="Winged helix-like DNA-binding domain superfamily/Winged helix DNA-binding domain"/>
    <property type="match status" value="1"/>
</dbReference>
<accession>A0A6A6U6L0</accession>
<dbReference type="InterPro" id="IPR012967">
    <property type="entry name" value="COMT_dimerisation"/>
</dbReference>
<dbReference type="GO" id="GO:0032259">
    <property type="term" value="P:methylation"/>
    <property type="evidence" value="ECO:0007669"/>
    <property type="project" value="UniProtKB-KW"/>
</dbReference>
<gene>
    <name evidence="6" type="ORF">BT63DRAFT_333066</name>
</gene>
<keyword evidence="2 6" id="KW-0808">Transferase</keyword>
<dbReference type="EMBL" id="MU004238">
    <property type="protein sequence ID" value="KAF2667221.1"/>
    <property type="molecule type" value="Genomic_DNA"/>
</dbReference>
<dbReference type="InterPro" id="IPR036390">
    <property type="entry name" value="WH_DNA-bd_sf"/>
</dbReference>
<dbReference type="Gene3D" id="3.40.50.150">
    <property type="entry name" value="Vaccinia Virus protein VP39"/>
    <property type="match status" value="1"/>
</dbReference>
<evidence type="ECO:0000259" key="5">
    <source>
        <dbReference type="Pfam" id="PF08100"/>
    </source>
</evidence>
<evidence type="ECO:0000313" key="7">
    <source>
        <dbReference type="Proteomes" id="UP000799302"/>
    </source>
</evidence>
<proteinExistence type="predicted"/>
<evidence type="ECO:0000256" key="2">
    <source>
        <dbReference type="ARBA" id="ARBA00022679"/>
    </source>
</evidence>
<dbReference type="SUPFAM" id="SSF46785">
    <property type="entry name" value="Winged helix' DNA-binding domain"/>
    <property type="match status" value="1"/>
</dbReference>
<reference evidence="6" key="1">
    <citation type="journal article" date="2020" name="Stud. Mycol.">
        <title>101 Dothideomycetes genomes: a test case for predicting lifestyles and emergence of pathogens.</title>
        <authorList>
            <person name="Haridas S."/>
            <person name="Albert R."/>
            <person name="Binder M."/>
            <person name="Bloem J."/>
            <person name="Labutti K."/>
            <person name="Salamov A."/>
            <person name="Andreopoulos B."/>
            <person name="Baker S."/>
            <person name="Barry K."/>
            <person name="Bills G."/>
            <person name="Bluhm B."/>
            <person name="Cannon C."/>
            <person name="Castanera R."/>
            <person name="Culley D."/>
            <person name="Daum C."/>
            <person name="Ezra D."/>
            <person name="Gonzalez J."/>
            <person name="Henrissat B."/>
            <person name="Kuo A."/>
            <person name="Liang C."/>
            <person name="Lipzen A."/>
            <person name="Lutzoni F."/>
            <person name="Magnuson J."/>
            <person name="Mondo S."/>
            <person name="Nolan M."/>
            <person name="Ohm R."/>
            <person name="Pangilinan J."/>
            <person name="Park H.-J."/>
            <person name="Ramirez L."/>
            <person name="Alfaro M."/>
            <person name="Sun H."/>
            <person name="Tritt A."/>
            <person name="Yoshinaga Y."/>
            <person name="Zwiers L.-H."/>
            <person name="Turgeon B."/>
            <person name="Goodwin S."/>
            <person name="Spatafora J."/>
            <person name="Crous P."/>
            <person name="Grigoriev I."/>
        </authorList>
    </citation>
    <scope>NUCLEOTIDE SEQUENCE</scope>
    <source>
        <strain evidence="6">CBS 115976</strain>
    </source>
</reference>
<dbReference type="GO" id="GO:0046983">
    <property type="term" value="F:protein dimerization activity"/>
    <property type="evidence" value="ECO:0007669"/>
    <property type="project" value="InterPro"/>
</dbReference>
<dbReference type="Pfam" id="PF00891">
    <property type="entry name" value="Methyltransf_2"/>
    <property type="match status" value="1"/>
</dbReference>
<dbReference type="OrthoDB" id="2410195at2759"/>
<organism evidence="6 7">
    <name type="scientific">Microthyrium microscopicum</name>
    <dbReference type="NCBI Taxonomy" id="703497"/>
    <lineage>
        <taxon>Eukaryota</taxon>
        <taxon>Fungi</taxon>
        <taxon>Dikarya</taxon>
        <taxon>Ascomycota</taxon>
        <taxon>Pezizomycotina</taxon>
        <taxon>Dothideomycetes</taxon>
        <taxon>Dothideomycetes incertae sedis</taxon>
        <taxon>Microthyriales</taxon>
        <taxon>Microthyriaceae</taxon>
        <taxon>Microthyrium</taxon>
    </lineage>
</organism>
<sequence>MAFPSVQTLRELQKTLNSTIDSYVRAVEANDIKQSIGISTRAYAAARDVTDAFCDPGMAVLGAGLEPIMNLALRIAIDLDLFILINESVSLAELVKQTKAEDTLLHRILRVLVGTGWMAEPEIKTYSLTKRGEFLKLAPWRDWIKTSFDSLAPVWLEIPEWLRKNGYRDIIDLKNNPSMSMYGVNWFDNLAKYPSREADFASSMKLKDEFPQNALPQFPYASAIENFEYELQQGGSDVFLVDVGGGRGQYLNQLLEHSDLPENARFVLQDLSTVVSSVIRSAVKFEPMSHDFFSPQPIKGAKYYHLRAILHNWPDDGCYHILSLLKDALKAGYSRLLINAYILPELQVPAIPSMIDVNMWLYCGKERTENEWHALLRRAGLKVLRIVRAEVGLHGIIEAALVDEINFGT</sequence>
<keyword evidence="1 6" id="KW-0489">Methyltransferase</keyword>
<keyword evidence="7" id="KW-1185">Reference proteome</keyword>
<feature type="domain" description="O-methyltransferase dimerisation" evidence="5">
    <location>
        <begin position="71"/>
        <end position="134"/>
    </location>
</feature>
<evidence type="ECO:0000256" key="1">
    <source>
        <dbReference type="ARBA" id="ARBA00022603"/>
    </source>
</evidence>
<evidence type="ECO:0000256" key="3">
    <source>
        <dbReference type="ARBA" id="ARBA00022691"/>
    </source>
</evidence>
<dbReference type="SUPFAM" id="SSF53335">
    <property type="entry name" value="S-adenosyl-L-methionine-dependent methyltransferases"/>
    <property type="match status" value="1"/>
</dbReference>
<feature type="domain" description="O-methyltransferase C-terminal" evidence="4">
    <location>
        <begin position="239"/>
        <end position="381"/>
    </location>
</feature>